<dbReference type="EMBL" id="ML976742">
    <property type="protein sequence ID" value="KAF1966736.1"/>
    <property type="molecule type" value="Genomic_DNA"/>
</dbReference>
<dbReference type="OrthoDB" id="4760831at2759"/>
<evidence type="ECO:0000313" key="3">
    <source>
        <dbReference type="Proteomes" id="UP000800036"/>
    </source>
</evidence>
<organism evidence="2 3">
    <name type="scientific">Bimuria novae-zelandiae CBS 107.79</name>
    <dbReference type="NCBI Taxonomy" id="1447943"/>
    <lineage>
        <taxon>Eukaryota</taxon>
        <taxon>Fungi</taxon>
        <taxon>Dikarya</taxon>
        <taxon>Ascomycota</taxon>
        <taxon>Pezizomycotina</taxon>
        <taxon>Dothideomycetes</taxon>
        <taxon>Pleosporomycetidae</taxon>
        <taxon>Pleosporales</taxon>
        <taxon>Massarineae</taxon>
        <taxon>Didymosphaeriaceae</taxon>
        <taxon>Bimuria</taxon>
    </lineage>
</organism>
<feature type="region of interest" description="Disordered" evidence="1">
    <location>
        <begin position="303"/>
        <end position="322"/>
    </location>
</feature>
<evidence type="ECO:0000313" key="2">
    <source>
        <dbReference type="EMBL" id="KAF1966736.1"/>
    </source>
</evidence>
<feature type="region of interest" description="Disordered" evidence="1">
    <location>
        <begin position="1"/>
        <end position="33"/>
    </location>
</feature>
<protein>
    <submittedName>
        <fullName evidence="2">Uncharacterized protein</fullName>
    </submittedName>
</protein>
<name>A0A6A5UV11_9PLEO</name>
<dbReference type="Gene3D" id="3.40.50.1460">
    <property type="match status" value="1"/>
</dbReference>
<proteinExistence type="predicted"/>
<keyword evidence="3" id="KW-1185">Reference proteome</keyword>
<reference evidence="2" key="1">
    <citation type="journal article" date="2020" name="Stud. Mycol.">
        <title>101 Dothideomycetes genomes: a test case for predicting lifestyles and emergence of pathogens.</title>
        <authorList>
            <person name="Haridas S."/>
            <person name="Albert R."/>
            <person name="Binder M."/>
            <person name="Bloem J."/>
            <person name="Labutti K."/>
            <person name="Salamov A."/>
            <person name="Andreopoulos B."/>
            <person name="Baker S."/>
            <person name="Barry K."/>
            <person name="Bills G."/>
            <person name="Bluhm B."/>
            <person name="Cannon C."/>
            <person name="Castanera R."/>
            <person name="Culley D."/>
            <person name="Daum C."/>
            <person name="Ezra D."/>
            <person name="Gonzalez J."/>
            <person name="Henrissat B."/>
            <person name="Kuo A."/>
            <person name="Liang C."/>
            <person name="Lipzen A."/>
            <person name="Lutzoni F."/>
            <person name="Magnuson J."/>
            <person name="Mondo S."/>
            <person name="Nolan M."/>
            <person name="Ohm R."/>
            <person name="Pangilinan J."/>
            <person name="Park H.-J."/>
            <person name="Ramirez L."/>
            <person name="Alfaro M."/>
            <person name="Sun H."/>
            <person name="Tritt A."/>
            <person name="Yoshinaga Y."/>
            <person name="Zwiers L.-H."/>
            <person name="Turgeon B."/>
            <person name="Goodwin S."/>
            <person name="Spatafora J."/>
            <person name="Crous P."/>
            <person name="Grigoriev I."/>
        </authorList>
    </citation>
    <scope>NUCLEOTIDE SEQUENCE</scope>
    <source>
        <strain evidence="2">CBS 107.79</strain>
    </source>
</reference>
<sequence length="498" mass="56837">MSLHLDTQSLPSPDGIIDMMGEENQTPSRSDENMRFRQSFERAMPSSRKPKQYDNVGVLMLSFDPTCNAQEIADMDVNEEVQELARVFRNDYNFDVTTEVIHSNDDAQSQAYTHISQFRLRQSRKKHALSILYYAGHAWRSLDKKRKRKGGFDLTRGQVVAELSQPEGTYIMWEAAEKLLHHMKGDVLVIFDCCDSGYLDGRGPGYSFDYLVACAEHKKTWKPSSHSFTSALIWALKELKPDPNRELATESKPNRPFKVQELRDKIREHPPFPHDQEPRIFPRWSHMTEPIWLSPIPKKPVSPTYHDGPSARLRSSSTASDTRPEECSYVDLRFFFKEDITIDDAPKVARMVSAAVQDQSLELNARHVSVLEFGSITPPRERLRKAFNSIRAANSFSRRSHLADDAYEEEDLEPPVRKRAKINHSKIEQNTQPVLNSLSVSQRPVTPMSEGPPSDAETHIDLHFEPGAVWSVEVRRPLNNDPSTTTKVVGIRIRSTGD</sequence>
<gene>
    <name evidence="2" type="ORF">BU23DRAFT_603371</name>
</gene>
<accession>A0A6A5UV11</accession>
<dbReference type="AlphaFoldDB" id="A0A6A5UV11"/>
<feature type="compositionally biased region" description="Polar residues" evidence="1">
    <location>
        <begin position="1"/>
        <end position="11"/>
    </location>
</feature>
<evidence type="ECO:0000256" key="1">
    <source>
        <dbReference type="SAM" id="MobiDB-lite"/>
    </source>
</evidence>
<dbReference type="Proteomes" id="UP000800036">
    <property type="component" value="Unassembled WGS sequence"/>
</dbReference>